<dbReference type="FunFam" id="3.40.50.620:FF:000021">
    <property type="entry name" value="Riboflavin biosynthesis protein"/>
    <property type="match status" value="1"/>
</dbReference>
<dbReference type="PANTHER" id="PTHR22749">
    <property type="entry name" value="RIBOFLAVIN KINASE/FMN ADENYLYLTRANSFERASE"/>
    <property type="match status" value="1"/>
</dbReference>
<dbReference type="PANTHER" id="PTHR22749:SF6">
    <property type="entry name" value="RIBOFLAVIN KINASE"/>
    <property type="match status" value="1"/>
</dbReference>
<evidence type="ECO:0000256" key="1">
    <source>
        <dbReference type="ARBA" id="ARBA00002121"/>
    </source>
</evidence>
<evidence type="ECO:0000256" key="12">
    <source>
        <dbReference type="ARBA" id="ARBA00023268"/>
    </source>
</evidence>
<reference evidence="17" key="2">
    <citation type="submission" date="2023-10" db="EMBL/GenBank/DDBJ databases">
        <authorList>
            <person name="Koga R."/>
            <person name="Fukatsu T."/>
        </authorList>
    </citation>
    <scope>NUCLEOTIDE SEQUENCE</scope>
    <source>
        <strain evidence="17">Kw-01</strain>
    </source>
</reference>
<evidence type="ECO:0000256" key="13">
    <source>
        <dbReference type="ARBA" id="ARBA00047880"/>
    </source>
</evidence>
<evidence type="ECO:0000256" key="2">
    <source>
        <dbReference type="ARBA" id="ARBA00004726"/>
    </source>
</evidence>
<keyword evidence="7 15" id="KW-0548">Nucleotidyltransferase</keyword>
<dbReference type="InterPro" id="IPR023468">
    <property type="entry name" value="Riboflavin_kinase"/>
</dbReference>
<dbReference type="EC" id="2.7.1.26" evidence="15"/>
<comment type="similarity">
    <text evidence="15">Belongs to the ribF family.</text>
</comment>
<evidence type="ECO:0000256" key="15">
    <source>
        <dbReference type="PIRNR" id="PIRNR004491"/>
    </source>
</evidence>
<comment type="pathway">
    <text evidence="2 15">Cofactor biosynthesis; FAD biosynthesis; FAD from FMN: step 1/1.</text>
</comment>
<dbReference type="EMBL" id="AP028961">
    <property type="protein sequence ID" value="BET44917.1"/>
    <property type="molecule type" value="Genomic_DNA"/>
</dbReference>
<dbReference type="Gene3D" id="2.40.30.30">
    <property type="entry name" value="Riboflavin kinase-like"/>
    <property type="match status" value="1"/>
</dbReference>
<evidence type="ECO:0000256" key="11">
    <source>
        <dbReference type="ARBA" id="ARBA00022840"/>
    </source>
</evidence>
<keyword evidence="11 15" id="KW-0067">ATP-binding</keyword>
<evidence type="ECO:0000256" key="4">
    <source>
        <dbReference type="ARBA" id="ARBA00022630"/>
    </source>
</evidence>
<dbReference type="Gene3D" id="3.40.50.620">
    <property type="entry name" value="HUPs"/>
    <property type="match status" value="1"/>
</dbReference>
<dbReference type="InterPro" id="IPR015865">
    <property type="entry name" value="Riboflavin_kinase_bac/euk"/>
</dbReference>
<evidence type="ECO:0000313" key="17">
    <source>
        <dbReference type="EMBL" id="BET44917.1"/>
    </source>
</evidence>
<dbReference type="InterPro" id="IPR015864">
    <property type="entry name" value="FAD_synthase"/>
</dbReference>
<dbReference type="GO" id="GO:0005524">
    <property type="term" value="F:ATP binding"/>
    <property type="evidence" value="ECO:0007669"/>
    <property type="project" value="UniProtKB-UniRule"/>
</dbReference>
<dbReference type="CDD" id="cd02064">
    <property type="entry name" value="FAD_synthetase_N"/>
    <property type="match status" value="1"/>
</dbReference>
<comment type="catalytic activity">
    <reaction evidence="13 15">
        <text>riboflavin + ATP = FMN + ADP + H(+)</text>
        <dbReference type="Rhea" id="RHEA:14357"/>
        <dbReference type="ChEBI" id="CHEBI:15378"/>
        <dbReference type="ChEBI" id="CHEBI:30616"/>
        <dbReference type="ChEBI" id="CHEBI:57986"/>
        <dbReference type="ChEBI" id="CHEBI:58210"/>
        <dbReference type="ChEBI" id="CHEBI:456216"/>
        <dbReference type="EC" id="2.7.1.26"/>
    </reaction>
</comment>
<evidence type="ECO:0000256" key="9">
    <source>
        <dbReference type="ARBA" id="ARBA00022777"/>
    </source>
</evidence>
<evidence type="ECO:0000256" key="6">
    <source>
        <dbReference type="ARBA" id="ARBA00022679"/>
    </source>
</evidence>
<dbReference type="Pfam" id="PF06574">
    <property type="entry name" value="FAD_syn"/>
    <property type="match status" value="1"/>
</dbReference>
<dbReference type="SMART" id="SM00904">
    <property type="entry name" value="Flavokinase"/>
    <property type="match status" value="1"/>
</dbReference>
<dbReference type="SUPFAM" id="SSF52374">
    <property type="entry name" value="Nucleotidylyl transferase"/>
    <property type="match status" value="1"/>
</dbReference>
<dbReference type="SUPFAM" id="SSF82114">
    <property type="entry name" value="Riboflavin kinase-like"/>
    <property type="match status" value="1"/>
</dbReference>
<dbReference type="NCBIfam" id="NF004159">
    <property type="entry name" value="PRK05627.1-2"/>
    <property type="match status" value="1"/>
</dbReference>
<dbReference type="NCBIfam" id="NF004162">
    <property type="entry name" value="PRK05627.1-5"/>
    <property type="match status" value="1"/>
</dbReference>
<reference evidence="17" key="1">
    <citation type="journal article" date="2023" name="Front. Microbiol.">
        <title>Genome analysis of Candidatus Aschnera chinzeii, the bacterial endosymbiont of the blood-sucking bat fly Penicillidia jenynsii (Insecta: Diptera: Nycteribiidae).</title>
        <authorList>
            <person name="Koga R."/>
            <person name="Moriyama M."/>
            <person name="Nozaki T."/>
            <person name="Fukatsu T."/>
        </authorList>
    </citation>
    <scope>NUCLEOTIDE SEQUENCE</scope>
    <source>
        <strain evidence="17">Kw-01</strain>
    </source>
</reference>
<dbReference type="NCBIfam" id="NF004163">
    <property type="entry name" value="PRK05627.1-6"/>
    <property type="match status" value="1"/>
</dbReference>
<dbReference type="NCBIfam" id="TIGR00083">
    <property type="entry name" value="ribF"/>
    <property type="match status" value="1"/>
</dbReference>
<evidence type="ECO:0000256" key="3">
    <source>
        <dbReference type="ARBA" id="ARBA00005201"/>
    </source>
</evidence>
<protein>
    <recommendedName>
        <fullName evidence="15">Riboflavin biosynthesis protein</fullName>
    </recommendedName>
    <domain>
        <recommendedName>
            <fullName evidence="15">Riboflavin kinase</fullName>
            <ecNumber evidence="15">2.7.1.26</ecNumber>
        </recommendedName>
        <alternativeName>
            <fullName evidence="15">Flavokinase</fullName>
        </alternativeName>
    </domain>
    <domain>
        <recommendedName>
            <fullName evidence="15">FMN adenylyltransferase</fullName>
            <ecNumber evidence="15">2.7.7.2</ecNumber>
        </recommendedName>
        <alternativeName>
            <fullName evidence="15">FAD pyrophosphorylase</fullName>
        </alternativeName>
        <alternativeName>
            <fullName evidence="15">FAD synthase</fullName>
        </alternativeName>
    </domain>
</protein>
<keyword evidence="12" id="KW-0511">Multifunctional enzyme</keyword>
<evidence type="ECO:0000256" key="5">
    <source>
        <dbReference type="ARBA" id="ARBA00022643"/>
    </source>
</evidence>
<dbReference type="InterPro" id="IPR023465">
    <property type="entry name" value="Riboflavin_kinase_dom_sf"/>
</dbReference>
<comment type="function">
    <text evidence="1">Catalyzes the phosphorylation of riboflavin to FMN followed by the adenylation of FMN to FAD.</text>
</comment>
<feature type="domain" description="Riboflavin kinase" evidence="16">
    <location>
        <begin position="190"/>
        <end position="315"/>
    </location>
</feature>
<dbReference type="AlphaFoldDB" id="A0AAT9G5B1"/>
<keyword evidence="8 15" id="KW-0547">Nucleotide-binding</keyword>
<gene>
    <name evidence="17" type="primary">ribF</name>
    <name evidence="17" type="ORF">ACHINZ_5920</name>
</gene>
<dbReference type="GO" id="GO:0006747">
    <property type="term" value="P:FAD biosynthetic process"/>
    <property type="evidence" value="ECO:0007669"/>
    <property type="project" value="UniProtKB-UniRule"/>
</dbReference>
<accession>A0AAT9G5B1</accession>
<evidence type="ECO:0000256" key="8">
    <source>
        <dbReference type="ARBA" id="ARBA00022741"/>
    </source>
</evidence>
<keyword evidence="4 15" id="KW-0285">Flavoprotein</keyword>
<dbReference type="GO" id="GO:0009231">
    <property type="term" value="P:riboflavin biosynthetic process"/>
    <property type="evidence" value="ECO:0007669"/>
    <property type="project" value="InterPro"/>
</dbReference>
<dbReference type="PIRSF" id="PIRSF004491">
    <property type="entry name" value="FAD_Synth"/>
    <property type="match status" value="1"/>
</dbReference>
<organism evidence="17">
    <name type="scientific">Candidatus Aschnera chinzeii</name>
    <dbReference type="NCBI Taxonomy" id="1485666"/>
    <lineage>
        <taxon>Bacteria</taxon>
        <taxon>Pseudomonadati</taxon>
        <taxon>Pseudomonadota</taxon>
        <taxon>Gammaproteobacteria</taxon>
        <taxon>Enterobacterales</taxon>
        <taxon>Enterobacteriaceae</taxon>
        <taxon>Candidatus Aschnera</taxon>
    </lineage>
</organism>
<name>A0AAT9G5B1_9ENTR</name>
<keyword evidence="6 15" id="KW-0808">Transferase</keyword>
<dbReference type="InterPro" id="IPR002606">
    <property type="entry name" value="Riboflavin_kinase_bac"/>
</dbReference>
<evidence type="ECO:0000259" key="16">
    <source>
        <dbReference type="SMART" id="SM00904"/>
    </source>
</evidence>
<dbReference type="GO" id="GO:0009398">
    <property type="term" value="P:FMN biosynthetic process"/>
    <property type="evidence" value="ECO:0007669"/>
    <property type="project" value="UniProtKB-UniRule"/>
</dbReference>
<dbReference type="Pfam" id="PF01687">
    <property type="entry name" value="Flavokinase"/>
    <property type="match status" value="1"/>
</dbReference>
<sequence>MIIQIIYVKLIRGIHNIQTHHHGCALTIGNFDGMHRGHQYLLSNLNKISKKDKIPMMVMIFEPQPLEFLSNSKSPMRLSALRDKINFFIQYNIDYLLCIKYNYQFASLSAYDFIKKLLVHKLNIKYLVIGSDFRFGNNREGNHKLLYQASKKYNFKVINIINICHRKRKISSTTIRTAISMNNFKYAENLLGHQYCLTGKVIEGNKIGNLLGFPTANILYKQSNIPIKGVYIVLVYGIINNSALKAVANIGVCPTINGTKQKIEVHLIDICINIYRYYIKIIFCKKLRNEKKFSSIKKLKKQIKKDICNAKHYFTNKYNLLKINRESTCIIIKIP</sequence>
<evidence type="ECO:0000256" key="10">
    <source>
        <dbReference type="ARBA" id="ARBA00022827"/>
    </source>
</evidence>
<evidence type="ECO:0000256" key="7">
    <source>
        <dbReference type="ARBA" id="ARBA00022695"/>
    </source>
</evidence>
<dbReference type="GO" id="GO:0008531">
    <property type="term" value="F:riboflavin kinase activity"/>
    <property type="evidence" value="ECO:0007669"/>
    <property type="project" value="UniProtKB-UniRule"/>
</dbReference>
<keyword evidence="10 15" id="KW-0274">FAD</keyword>
<keyword evidence="5 15" id="KW-0288">FMN</keyword>
<proteinExistence type="inferred from homology"/>
<keyword evidence="9 15" id="KW-0418">Kinase</keyword>
<comment type="pathway">
    <text evidence="3 15">Cofactor biosynthesis; FMN biosynthesis; FMN from riboflavin (ATP route): step 1/1.</text>
</comment>
<dbReference type="EC" id="2.7.7.2" evidence="15"/>
<evidence type="ECO:0000256" key="14">
    <source>
        <dbReference type="ARBA" id="ARBA00049494"/>
    </source>
</evidence>
<comment type="catalytic activity">
    <reaction evidence="14 15">
        <text>FMN + ATP + H(+) = FAD + diphosphate</text>
        <dbReference type="Rhea" id="RHEA:17237"/>
        <dbReference type="ChEBI" id="CHEBI:15378"/>
        <dbReference type="ChEBI" id="CHEBI:30616"/>
        <dbReference type="ChEBI" id="CHEBI:33019"/>
        <dbReference type="ChEBI" id="CHEBI:57692"/>
        <dbReference type="ChEBI" id="CHEBI:58210"/>
        <dbReference type="EC" id="2.7.7.2"/>
    </reaction>
</comment>
<dbReference type="GO" id="GO:0003919">
    <property type="term" value="F:FMN adenylyltransferase activity"/>
    <property type="evidence" value="ECO:0007669"/>
    <property type="project" value="UniProtKB-UniRule"/>
</dbReference>
<dbReference type="InterPro" id="IPR014729">
    <property type="entry name" value="Rossmann-like_a/b/a_fold"/>
</dbReference>